<name>A0AAW3WTC0_SERFO</name>
<dbReference type="GO" id="GO:0006270">
    <property type="term" value="P:DNA replication initiation"/>
    <property type="evidence" value="ECO:0007669"/>
    <property type="project" value="InterPro"/>
</dbReference>
<comment type="caution">
    <text evidence="1">The sequence shown here is derived from an EMBL/GenBank/DDBJ whole genome shotgun (WGS) entry which is preliminary data.</text>
</comment>
<dbReference type="InterPro" id="IPR009731">
    <property type="entry name" value="P-like"/>
</dbReference>
<sequence>MVGIYANRWVTKNGVAPSTIWGQTISQFSDEQLAFAAQRCLERSHSGDGHWPPDLAEFTAIVGECSTKPFGLSVEDVMAEHKRWRNESWRYESSESFPWKHPVLFQICTELRRAGVERKLGQSELVALAGRQLAKWAKQVEMGYSIPPIRKTKYLKHRPPGESQIADANGAYKKKGMELLAKIRAEAKSKIIK</sequence>
<dbReference type="RefSeq" id="WP_186629217.1">
    <property type="nucleotide sequence ID" value="NZ_JACBIV010000009.1"/>
</dbReference>
<dbReference type="AlphaFoldDB" id="A0AAW3WTC0"/>
<dbReference type="Proteomes" id="UP000659084">
    <property type="component" value="Unassembled WGS sequence"/>
</dbReference>
<gene>
    <name evidence="1" type="ORF">H8J20_19165</name>
</gene>
<evidence type="ECO:0000313" key="1">
    <source>
        <dbReference type="EMBL" id="MBC3214264.1"/>
    </source>
</evidence>
<protein>
    <submittedName>
        <fullName evidence="1">Replication protein</fullName>
    </submittedName>
</protein>
<evidence type="ECO:0000313" key="2">
    <source>
        <dbReference type="Proteomes" id="UP000659084"/>
    </source>
</evidence>
<dbReference type="EMBL" id="JACNYO010000022">
    <property type="protein sequence ID" value="MBC3214264.1"/>
    <property type="molecule type" value="Genomic_DNA"/>
</dbReference>
<reference evidence="1" key="1">
    <citation type="submission" date="2020-08" db="EMBL/GenBank/DDBJ databases">
        <title>Food and environmental bacterial isolates.</title>
        <authorList>
            <person name="Richter L."/>
            <person name="Du Plessis E.M."/>
            <person name="Duvenage S."/>
            <person name="Allam M."/>
            <person name="Korsten L."/>
        </authorList>
    </citation>
    <scope>NUCLEOTIDE SEQUENCE</scope>
    <source>
        <strain evidence="1">UPMP2127</strain>
    </source>
</reference>
<organism evidence="1 2">
    <name type="scientific">Serratia fonticola</name>
    <dbReference type="NCBI Taxonomy" id="47917"/>
    <lineage>
        <taxon>Bacteria</taxon>
        <taxon>Pseudomonadati</taxon>
        <taxon>Pseudomonadota</taxon>
        <taxon>Gammaproteobacteria</taxon>
        <taxon>Enterobacterales</taxon>
        <taxon>Yersiniaceae</taxon>
        <taxon>Serratia</taxon>
    </lineage>
</organism>
<accession>A0AAW3WTC0</accession>
<dbReference type="Pfam" id="PF06992">
    <property type="entry name" value="Phage_lambda_P"/>
    <property type="match status" value="1"/>
</dbReference>
<proteinExistence type="predicted"/>